<proteinExistence type="predicted"/>
<feature type="compositionally biased region" description="Basic and acidic residues" evidence="1">
    <location>
        <begin position="1"/>
        <end position="21"/>
    </location>
</feature>
<keyword evidence="3" id="KW-1185">Reference proteome</keyword>
<evidence type="ECO:0000313" key="3">
    <source>
        <dbReference type="Proteomes" id="UP000050761"/>
    </source>
</evidence>
<organism evidence="3 4">
    <name type="scientific">Heligmosomoides polygyrus</name>
    <name type="common">Parasitic roundworm</name>
    <dbReference type="NCBI Taxonomy" id="6339"/>
    <lineage>
        <taxon>Eukaryota</taxon>
        <taxon>Metazoa</taxon>
        <taxon>Ecdysozoa</taxon>
        <taxon>Nematoda</taxon>
        <taxon>Chromadorea</taxon>
        <taxon>Rhabditida</taxon>
        <taxon>Rhabditina</taxon>
        <taxon>Rhabditomorpha</taxon>
        <taxon>Strongyloidea</taxon>
        <taxon>Heligmosomidae</taxon>
        <taxon>Heligmosomoides</taxon>
    </lineage>
</organism>
<dbReference type="WBParaSite" id="HPBE_0002387901-mRNA-1">
    <property type="protein sequence ID" value="HPBE_0002387901-mRNA-1"/>
    <property type="gene ID" value="HPBE_0002387901"/>
</dbReference>
<evidence type="ECO:0000313" key="4">
    <source>
        <dbReference type="WBParaSite" id="HPBE_0002387901-mRNA-1"/>
    </source>
</evidence>
<protein>
    <submittedName>
        <fullName evidence="4">GATA-type domain-containing protein</fullName>
    </submittedName>
</protein>
<dbReference type="EMBL" id="UZAH01035582">
    <property type="protein sequence ID" value="VDP41581.1"/>
    <property type="molecule type" value="Genomic_DNA"/>
</dbReference>
<reference evidence="2 3" key="1">
    <citation type="submission" date="2018-11" db="EMBL/GenBank/DDBJ databases">
        <authorList>
            <consortium name="Pathogen Informatics"/>
        </authorList>
    </citation>
    <scope>NUCLEOTIDE SEQUENCE [LARGE SCALE GENOMIC DNA]</scope>
</reference>
<sequence length="69" mass="7913">MQNDHKEVANRRPREDVDRRRSLAQNRCPACRTQTDNGRRTDGQAWNRPVGPAGRRVGREGRQLVMMAG</sequence>
<feature type="region of interest" description="Disordered" evidence="1">
    <location>
        <begin position="1"/>
        <end position="69"/>
    </location>
</feature>
<gene>
    <name evidence="2" type="ORF">HPBE_LOCUS23879</name>
</gene>
<dbReference type="AlphaFoldDB" id="A0A183GMF9"/>
<accession>A0A3P8DCX6</accession>
<name>A0A183GMF9_HELPZ</name>
<reference evidence="4" key="2">
    <citation type="submission" date="2019-09" db="UniProtKB">
        <authorList>
            <consortium name="WormBaseParasite"/>
        </authorList>
    </citation>
    <scope>IDENTIFICATION</scope>
</reference>
<evidence type="ECO:0000256" key="1">
    <source>
        <dbReference type="SAM" id="MobiDB-lite"/>
    </source>
</evidence>
<evidence type="ECO:0000313" key="2">
    <source>
        <dbReference type="EMBL" id="VDP41581.1"/>
    </source>
</evidence>
<accession>A0A183GMF9</accession>
<dbReference type="Proteomes" id="UP000050761">
    <property type="component" value="Unassembled WGS sequence"/>
</dbReference>